<feature type="transmembrane region" description="Helical" evidence="1">
    <location>
        <begin position="81"/>
        <end position="98"/>
    </location>
</feature>
<dbReference type="KEGG" id="srub:C2R22_08000"/>
<accession>A0A2I8VI52</accession>
<proteinExistence type="predicted"/>
<keyword evidence="3" id="KW-1185">Reference proteome</keyword>
<dbReference type="Proteomes" id="UP000236584">
    <property type="component" value="Chromosome"/>
</dbReference>
<dbReference type="AlphaFoldDB" id="A0A2I8VI52"/>
<protein>
    <submittedName>
        <fullName evidence="2">Uncharacterized protein</fullName>
    </submittedName>
</protein>
<dbReference type="GeneID" id="35592024"/>
<gene>
    <name evidence="2" type="ORF">C2R22_08000</name>
</gene>
<organism evidence="2 3">
    <name type="scientific">Salinigranum rubrum</name>
    <dbReference type="NCBI Taxonomy" id="755307"/>
    <lineage>
        <taxon>Archaea</taxon>
        <taxon>Methanobacteriati</taxon>
        <taxon>Methanobacteriota</taxon>
        <taxon>Stenosarchaea group</taxon>
        <taxon>Halobacteria</taxon>
        <taxon>Halobacteriales</taxon>
        <taxon>Haloferacaceae</taxon>
        <taxon>Salinigranum</taxon>
    </lineage>
</organism>
<keyword evidence="1" id="KW-1133">Transmembrane helix</keyword>
<dbReference type="OrthoDB" id="212102at2157"/>
<keyword evidence="1" id="KW-0812">Transmembrane</keyword>
<evidence type="ECO:0000313" key="3">
    <source>
        <dbReference type="Proteomes" id="UP000236584"/>
    </source>
</evidence>
<dbReference type="EMBL" id="CP026309">
    <property type="protein sequence ID" value="AUV81601.1"/>
    <property type="molecule type" value="Genomic_DNA"/>
</dbReference>
<sequence length="147" mass="16240">MNDDAAGPAETTITRMGLRSGGWIGYDEESVFVQPDEEQGYKIARADIARITLNPVEWDLVVMSLLLVGIGGYVGFTRNPLVGVGFLAVGVWSVYRTYSNRYELVLYVDDQPKPVSVHPTHPKECHRTIGELIRSEGDEGEGRVEAT</sequence>
<evidence type="ECO:0000256" key="1">
    <source>
        <dbReference type="SAM" id="Phobius"/>
    </source>
</evidence>
<reference evidence="2 3" key="1">
    <citation type="submission" date="2018-01" db="EMBL/GenBank/DDBJ databases">
        <title>Complete genome sequence of Salinigranum rubrum GX10T, an extremely halophilic archaeon isolated from a marine solar saltern.</title>
        <authorList>
            <person name="Han S."/>
        </authorList>
    </citation>
    <scope>NUCLEOTIDE SEQUENCE [LARGE SCALE GENOMIC DNA]</scope>
    <source>
        <strain evidence="2 3">GX10</strain>
    </source>
</reference>
<keyword evidence="1" id="KW-0472">Membrane</keyword>
<evidence type="ECO:0000313" key="2">
    <source>
        <dbReference type="EMBL" id="AUV81601.1"/>
    </source>
</evidence>
<name>A0A2I8VI52_9EURY</name>
<dbReference type="RefSeq" id="WP_103425289.1">
    <property type="nucleotide sequence ID" value="NZ_CP026309.1"/>
</dbReference>